<name>A0ABT1X8M6_9PROT</name>
<evidence type="ECO:0000256" key="4">
    <source>
        <dbReference type="ARBA" id="ARBA00022692"/>
    </source>
</evidence>
<comment type="similarity">
    <text evidence="2 7">Belongs to the MscS (TC 1.A.23) family.</text>
</comment>
<evidence type="ECO:0000259" key="9">
    <source>
        <dbReference type="Pfam" id="PF00924"/>
    </source>
</evidence>
<dbReference type="Gene3D" id="3.30.70.100">
    <property type="match status" value="1"/>
</dbReference>
<keyword evidence="6 7" id="KW-0472">Membrane</keyword>
<evidence type="ECO:0000256" key="3">
    <source>
        <dbReference type="ARBA" id="ARBA00022475"/>
    </source>
</evidence>
<comment type="function">
    <text evidence="7">Mechanosensitive channel that participates in the regulation of osmotic pressure changes within the cell, opening in response to stretch forces in the membrane lipid bilayer, without the need for other proteins. Contributes to normal resistance to hypoosmotic shock. Forms an ion channel of 1.0 nanosiemens conductance with a slight preference for anions.</text>
</comment>
<keyword evidence="4 7" id="KW-0812">Transmembrane</keyword>
<keyword evidence="7" id="KW-0997">Cell inner membrane</keyword>
<keyword evidence="7" id="KW-0407">Ion channel</keyword>
<dbReference type="Pfam" id="PF00924">
    <property type="entry name" value="MS_channel_2nd"/>
    <property type="match status" value="1"/>
</dbReference>
<feature type="transmembrane region" description="Helical" evidence="7">
    <location>
        <begin position="59"/>
        <end position="86"/>
    </location>
</feature>
<evidence type="ECO:0000313" key="10">
    <source>
        <dbReference type="EMBL" id="MCR0984465.1"/>
    </source>
</evidence>
<reference evidence="10 11" key="1">
    <citation type="submission" date="2022-06" db="EMBL/GenBank/DDBJ databases">
        <title>Roseomonas CN29.</title>
        <authorList>
            <person name="Cheng Y."/>
            <person name="He X."/>
        </authorList>
    </citation>
    <scope>NUCLEOTIDE SEQUENCE [LARGE SCALE GENOMIC DNA]</scope>
    <source>
        <strain evidence="10 11">CN29</strain>
    </source>
</reference>
<dbReference type="PANTHER" id="PTHR30221">
    <property type="entry name" value="SMALL-CONDUCTANCE MECHANOSENSITIVE CHANNEL"/>
    <property type="match status" value="1"/>
</dbReference>
<comment type="caution">
    <text evidence="7">Lacks conserved residue(s) required for the propagation of feature annotation.</text>
</comment>
<evidence type="ECO:0000256" key="8">
    <source>
        <dbReference type="SAM" id="MobiDB-lite"/>
    </source>
</evidence>
<protein>
    <recommendedName>
        <fullName evidence="7">Small-conductance mechanosensitive channel</fullName>
    </recommendedName>
</protein>
<dbReference type="InterPro" id="IPR010920">
    <property type="entry name" value="LSM_dom_sf"/>
</dbReference>
<comment type="caution">
    <text evidence="10">The sequence shown here is derived from an EMBL/GenBank/DDBJ whole genome shotgun (WGS) entry which is preliminary data.</text>
</comment>
<dbReference type="SUPFAM" id="SSF82861">
    <property type="entry name" value="Mechanosensitive channel protein MscS (YggB), transmembrane region"/>
    <property type="match status" value="1"/>
</dbReference>
<feature type="region of interest" description="Disordered" evidence="8">
    <location>
        <begin position="283"/>
        <end position="303"/>
    </location>
</feature>
<accession>A0ABT1X8M6</accession>
<evidence type="ECO:0000313" key="11">
    <source>
        <dbReference type="Proteomes" id="UP001524642"/>
    </source>
</evidence>
<dbReference type="SUPFAM" id="SSF82689">
    <property type="entry name" value="Mechanosensitive channel protein MscS (YggB), C-terminal domain"/>
    <property type="match status" value="1"/>
</dbReference>
<keyword evidence="5 7" id="KW-1133">Transmembrane helix</keyword>
<feature type="transmembrane region" description="Helical" evidence="7">
    <location>
        <begin position="20"/>
        <end position="38"/>
    </location>
</feature>
<evidence type="ECO:0000256" key="6">
    <source>
        <dbReference type="ARBA" id="ARBA00023136"/>
    </source>
</evidence>
<keyword evidence="3" id="KW-1003">Cell membrane</keyword>
<dbReference type="InterPro" id="IPR011014">
    <property type="entry name" value="MscS_channel_TM-2"/>
</dbReference>
<dbReference type="Gene3D" id="2.30.30.60">
    <property type="match status" value="1"/>
</dbReference>
<dbReference type="InterPro" id="IPR045275">
    <property type="entry name" value="MscS_archaea/bacteria_type"/>
</dbReference>
<evidence type="ECO:0000256" key="2">
    <source>
        <dbReference type="ARBA" id="ARBA00008017"/>
    </source>
</evidence>
<dbReference type="InterPro" id="IPR011066">
    <property type="entry name" value="MscS_channel_C_sf"/>
</dbReference>
<dbReference type="InterPro" id="IPR006685">
    <property type="entry name" value="MscS_channel_2nd"/>
</dbReference>
<sequence>MQQPEQLTTSKLQSMVEGFFWVLPNIGIGLAVLAGFWIGGLAARRAVLFAFTRRRRPDLGALLGGFARWSLIFAGILVFATIVFPSVKPSDLLATLGVGSLAVGLAFRDILQNWFSGVLILYSQPFRVGDQIVSGAHEGTVEQVEARATIIKTYDGQRVLIPNSNLYTRSIIVRTHFPLRRSQADVTIGYDKDPDAVAAAAVRALSGVEGIAKDPPPDARAWEFGEAGVTLRVRWWTDSVRNKVVTGQGRAIAAIRKAMREDGVDLAFPTRIVMLHDEVNGDHLGPRGEVAPRRANGAAREGA</sequence>
<keyword evidence="7" id="KW-0406">Ion transport</keyword>
<keyword evidence="7" id="KW-0813">Transport</keyword>
<dbReference type="SUPFAM" id="SSF50182">
    <property type="entry name" value="Sm-like ribonucleoproteins"/>
    <property type="match status" value="1"/>
</dbReference>
<evidence type="ECO:0000256" key="7">
    <source>
        <dbReference type="RuleBase" id="RU369025"/>
    </source>
</evidence>
<keyword evidence="11" id="KW-1185">Reference proteome</keyword>
<comment type="subcellular location">
    <subcellularLocation>
        <location evidence="7">Cell inner membrane</location>
        <topology evidence="7">Multi-pass membrane protein</topology>
    </subcellularLocation>
    <subcellularLocation>
        <location evidence="1">Cell membrane</location>
        <topology evidence="1">Multi-pass membrane protein</topology>
    </subcellularLocation>
</comment>
<feature type="compositionally biased region" description="Basic and acidic residues" evidence="8">
    <location>
        <begin position="283"/>
        <end position="292"/>
    </location>
</feature>
<comment type="subunit">
    <text evidence="7">Homoheptamer.</text>
</comment>
<organism evidence="10 11">
    <name type="scientific">Roseomonas populi</name>
    <dbReference type="NCBI Taxonomy" id="3121582"/>
    <lineage>
        <taxon>Bacteria</taxon>
        <taxon>Pseudomonadati</taxon>
        <taxon>Pseudomonadota</taxon>
        <taxon>Alphaproteobacteria</taxon>
        <taxon>Acetobacterales</taxon>
        <taxon>Roseomonadaceae</taxon>
        <taxon>Roseomonas</taxon>
    </lineage>
</organism>
<dbReference type="RefSeq" id="WP_257718120.1">
    <property type="nucleotide sequence ID" value="NZ_JANJOU010000021.1"/>
</dbReference>
<dbReference type="Proteomes" id="UP001524642">
    <property type="component" value="Unassembled WGS sequence"/>
</dbReference>
<dbReference type="Gene3D" id="1.10.287.1260">
    <property type="match status" value="1"/>
</dbReference>
<gene>
    <name evidence="10" type="ORF">NRP21_20615</name>
</gene>
<proteinExistence type="inferred from homology"/>
<dbReference type="InterPro" id="IPR023408">
    <property type="entry name" value="MscS_beta-dom_sf"/>
</dbReference>
<evidence type="ECO:0000256" key="1">
    <source>
        <dbReference type="ARBA" id="ARBA00004651"/>
    </source>
</evidence>
<dbReference type="PANTHER" id="PTHR30221:SF1">
    <property type="entry name" value="SMALL-CONDUCTANCE MECHANOSENSITIVE CHANNEL"/>
    <property type="match status" value="1"/>
</dbReference>
<feature type="domain" description="Mechanosensitive ion channel MscS" evidence="9">
    <location>
        <begin position="109"/>
        <end position="171"/>
    </location>
</feature>
<dbReference type="EMBL" id="JANJOU010000021">
    <property type="protein sequence ID" value="MCR0984465.1"/>
    <property type="molecule type" value="Genomic_DNA"/>
</dbReference>
<evidence type="ECO:0000256" key="5">
    <source>
        <dbReference type="ARBA" id="ARBA00022989"/>
    </source>
</evidence>